<evidence type="ECO:0000313" key="2">
    <source>
        <dbReference type="EMBL" id="KAL2100670.1"/>
    </source>
</evidence>
<dbReference type="PANTHER" id="PTHR13802:SF59">
    <property type="entry name" value="SUSHI DOMAIN-CONTAINING PROTEIN 2"/>
    <property type="match status" value="1"/>
</dbReference>
<dbReference type="SMART" id="SM00539">
    <property type="entry name" value="NIDO"/>
    <property type="match status" value="1"/>
</dbReference>
<accession>A0ABD1KNF2</accession>
<organism evidence="2 3">
    <name type="scientific">Coilia grayii</name>
    <name type="common">Gray's grenadier anchovy</name>
    <dbReference type="NCBI Taxonomy" id="363190"/>
    <lineage>
        <taxon>Eukaryota</taxon>
        <taxon>Metazoa</taxon>
        <taxon>Chordata</taxon>
        <taxon>Craniata</taxon>
        <taxon>Vertebrata</taxon>
        <taxon>Euteleostomi</taxon>
        <taxon>Actinopterygii</taxon>
        <taxon>Neopterygii</taxon>
        <taxon>Teleostei</taxon>
        <taxon>Clupei</taxon>
        <taxon>Clupeiformes</taxon>
        <taxon>Clupeoidei</taxon>
        <taxon>Engraulidae</taxon>
        <taxon>Coilinae</taxon>
        <taxon>Coilia</taxon>
    </lineage>
</organism>
<sequence length="315" mass="35486">MLWWERHGTRLVKMGEKNMMMNSLSLFLIMLALGVCSTAQGVFYPFGSAAGDTFIPHPNDGFTNITLLHPFPYFNRTHQDIHVSPNGGLWLGQLSSPNSDVIVPFSTLINYIERGNVSYQQYTTGDVLHTATRDISSYFPNVTFTASWVLVVTWDRVVYYELNDRVTNDQEATFQAVLISDGDLSFVLMNYGDISPPPRGALIGYSKNYFNEIVLLNDCYPNGTIDYVNLKTSSNINIPGRWAFPTSLESTFSCAYPLVPQPEHVVGVRLQLSSAERLNETAVEEQILKPLRDLLRQHGVDVSGIRLRRLVEKQP</sequence>
<evidence type="ECO:0000313" key="3">
    <source>
        <dbReference type="Proteomes" id="UP001591681"/>
    </source>
</evidence>
<dbReference type="AlphaFoldDB" id="A0ABD1KNF2"/>
<dbReference type="EMBL" id="JBHFQA010000003">
    <property type="protein sequence ID" value="KAL2100670.1"/>
    <property type="molecule type" value="Genomic_DNA"/>
</dbReference>
<comment type="caution">
    <text evidence="2">The sequence shown here is derived from an EMBL/GenBank/DDBJ whole genome shotgun (WGS) entry which is preliminary data.</text>
</comment>
<keyword evidence="3" id="KW-1185">Reference proteome</keyword>
<dbReference type="PANTHER" id="PTHR13802">
    <property type="entry name" value="MUCIN 4-RELATED"/>
    <property type="match status" value="1"/>
</dbReference>
<gene>
    <name evidence="2" type="ORF">ACEWY4_002431</name>
</gene>
<dbReference type="InterPro" id="IPR003886">
    <property type="entry name" value="NIDO_dom"/>
</dbReference>
<evidence type="ECO:0000259" key="1">
    <source>
        <dbReference type="PROSITE" id="PS51220"/>
    </source>
</evidence>
<dbReference type="InterPro" id="IPR051495">
    <property type="entry name" value="Epithelial_Barrier/Signaling"/>
</dbReference>
<name>A0ABD1KNF2_9TELE</name>
<feature type="domain" description="NIDO" evidence="1">
    <location>
        <begin position="104"/>
        <end position="249"/>
    </location>
</feature>
<dbReference type="PROSITE" id="PS51220">
    <property type="entry name" value="NIDO"/>
    <property type="match status" value="1"/>
</dbReference>
<proteinExistence type="predicted"/>
<dbReference type="Pfam" id="PF06119">
    <property type="entry name" value="NIDO"/>
    <property type="match status" value="1"/>
</dbReference>
<protein>
    <recommendedName>
        <fullName evidence="1">NIDO domain-containing protein</fullName>
    </recommendedName>
</protein>
<reference evidence="2 3" key="1">
    <citation type="submission" date="2024-09" db="EMBL/GenBank/DDBJ databases">
        <title>A chromosome-level genome assembly of Gray's grenadier anchovy, Coilia grayii.</title>
        <authorList>
            <person name="Fu Z."/>
        </authorList>
    </citation>
    <scope>NUCLEOTIDE SEQUENCE [LARGE SCALE GENOMIC DNA]</scope>
    <source>
        <strain evidence="2">G4</strain>
        <tissue evidence="2">Muscle</tissue>
    </source>
</reference>
<dbReference type="Proteomes" id="UP001591681">
    <property type="component" value="Unassembled WGS sequence"/>
</dbReference>